<evidence type="ECO:0000256" key="8">
    <source>
        <dbReference type="ARBA" id="ARBA00022918"/>
    </source>
</evidence>
<evidence type="ECO:0000313" key="14">
    <source>
        <dbReference type="EMBL" id="NWZ16838.1"/>
    </source>
</evidence>
<dbReference type="InterPro" id="IPR003308">
    <property type="entry name" value="Integrase_Zn-bd_dom_N"/>
</dbReference>
<evidence type="ECO:0000256" key="10">
    <source>
        <dbReference type="ARBA" id="ARBA00023268"/>
    </source>
</evidence>
<dbReference type="GO" id="GO:0003964">
    <property type="term" value="F:RNA-directed DNA polymerase activity"/>
    <property type="evidence" value="ECO:0007669"/>
    <property type="project" value="UniProtKB-KW"/>
</dbReference>
<dbReference type="Proteomes" id="UP000521525">
    <property type="component" value="Unassembled WGS sequence"/>
</dbReference>
<evidence type="ECO:0000256" key="5">
    <source>
        <dbReference type="ARBA" id="ARBA00022759"/>
    </source>
</evidence>
<dbReference type="Pfam" id="PF06817">
    <property type="entry name" value="RVT_thumb"/>
    <property type="match status" value="1"/>
</dbReference>
<feature type="non-terminal residue" evidence="14">
    <location>
        <position position="1"/>
    </location>
</feature>
<keyword evidence="1" id="KW-0808">Transferase</keyword>
<dbReference type="SUPFAM" id="SSF56672">
    <property type="entry name" value="DNA/RNA polymerases"/>
    <property type="match status" value="1"/>
</dbReference>
<dbReference type="Pfam" id="PF02022">
    <property type="entry name" value="Integrase_Zn"/>
    <property type="match status" value="1"/>
</dbReference>
<evidence type="ECO:0000256" key="6">
    <source>
        <dbReference type="ARBA" id="ARBA00022801"/>
    </source>
</evidence>
<dbReference type="PROSITE" id="PS50876">
    <property type="entry name" value="ZF_INTEGRASE"/>
    <property type="match status" value="1"/>
</dbReference>
<dbReference type="GO" id="GO:0004523">
    <property type="term" value="F:RNA-DNA hybrid ribonuclease activity"/>
    <property type="evidence" value="ECO:0007669"/>
    <property type="project" value="InterPro"/>
</dbReference>
<dbReference type="AlphaFoldDB" id="A0A7K7KDL0"/>
<name>A0A7K7KDL0_AGEPH</name>
<evidence type="ECO:0000259" key="12">
    <source>
        <dbReference type="PROSITE" id="PS50876"/>
    </source>
</evidence>
<keyword evidence="10" id="KW-0511">Multifunctional enzyme</keyword>
<evidence type="ECO:0000256" key="1">
    <source>
        <dbReference type="ARBA" id="ARBA00022679"/>
    </source>
</evidence>
<keyword evidence="4" id="KW-0479">Metal-binding</keyword>
<keyword evidence="11" id="KW-0863">Zinc-finger</keyword>
<feature type="non-terminal residue" evidence="14">
    <location>
        <position position="400"/>
    </location>
</feature>
<keyword evidence="15" id="KW-1185">Reference proteome</keyword>
<protein>
    <submittedName>
        <fullName evidence="14">POK18 protein</fullName>
    </submittedName>
</protein>
<keyword evidence="9" id="KW-0238">DNA-binding</keyword>
<evidence type="ECO:0000256" key="2">
    <source>
        <dbReference type="ARBA" id="ARBA00022695"/>
    </source>
</evidence>
<keyword evidence="6" id="KW-0378">Hydrolase</keyword>
<sequence>ITGRTVVPQPLSINEHPQTLRDTQQLCGVITWIRPLLGLTTEELAPLFDLLRGDGDLASPRSLTPEACEALERVTSAIKHCQAHRTERSLPLSLGIFDDTSKTALIIIIEWLFLLHQPHQTVTTPPELVAKLIIKGRHRLRTLAACNPACMYLPYTLEQLDSLLQTNEHLQISFDSSPGKISIHYPKHRLFKDSLHFAPKSDKSKTPLKNIMTEFTDGPGKSHQSVFTWRDPDTQKWESDTQVVEGSPQTEELAAAVRAFRTFQQPFNSVTGSACVTGIAERAERALLKQVQNKKFYSLLSELIWFISHREQPYHIMHVWSHTELPRCITEGNRRADLLAMAASATHISPTAPHVFQQARRSHAFFPQNAPALVGQVMISRDQAKAIVSTCPNCQSLALP</sequence>
<proteinExistence type="predicted"/>
<dbReference type="Gene3D" id="3.30.420.10">
    <property type="entry name" value="Ribonuclease H-like superfamily/Ribonuclease H"/>
    <property type="match status" value="1"/>
</dbReference>
<dbReference type="InterPro" id="IPR010661">
    <property type="entry name" value="RVT_thumb"/>
</dbReference>
<dbReference type="SUPFAM" id="SSF46919">
    <property type="entry name" value="N-terminal Zn binding domain of HIV integrase"/>
    <property type="match status" value="1"/>
</dbReference>
<feature type="domain" description="RNase H type-1" evidence="13">
    <location>
        <begin position="208"/>
        <end position="345"/>
    </location>
</feature>
<dbReference type="InterPro" id="IPR043128">
    <property type="entry name" value="Rev_trsase/Diguanyl_cyclase"/>
</dbReference>
<keyword evidence="8" id="KW-0695">RNA-directed DNA polymerase</keyword>
<keyword evidence="7" id="KW-0862">Zinc</keyword>
<reference evidence="14 15" key="1">
    <citation type="submission" date="2019-09" db="EMBL/GenBank/DDBJ databases">
        <title>Bird 10,000 Genomes (B10K) Project - Family phase.</title>
        <authorList>
            <person name="Zhang G."/>
        </authorList>
    </citation>
    <scope>NUCLEOTIDE SEQUENCE [LARGE SCALE GENOMIC DNA]</scope>
    <source>
        <strain evidence="14">OUT-0050</strain>
        <tissue evidence="14">Muscle</tissue>
    </source>
</reference>
<dbReference type="GO" id="GO:0008270">
    <property type="term" value="F:zinc ion binding"/>
    <property type="evidence" value="ECO:0007669"/>
    <property type="project" value="UniProtKB-KW"/>
</dbReference>
<dbReference type="PROSITE" id="PS50879">
    <property type="entry name" value="RNASE_H_1"/>
    <property type="match status" value="1"/>
</dbReference>
<evidence type="ECO:0000256" key="11">
    <source>
        <dbReference type="PROSITE-ProRule" id="PRU00450"/>
    </source>
</evidence>
<evidence type="ECO:0000313" key="15">
    <source>
        <dbReference type="Proteomes" id="UP000521525"/>
    </source>
</evidence>
<dbReference type="EMBL" id="VZSP01004227">
    <property type="protein sequence ID" value="NWZ16838.1"/>
    <property type="molecule type" value="Genomic_DNA"/>
</dbReference>
<feature type="domain" description="Integrase-type" evidence="12">
    <location>
        <begin position="354"/>
        <end position="395"/>
    </location>
</feature>
<keyword evidence="2" id="KW-0548">Nucleotidyltransferase</keyword>
<dbReference type="InterPro" id="IPR017856">
    <property type="entry name" value="Integrase-like_N"/>
</dbReference>
<dbReference type="Gene3D" id="1.10.10.200">
    <property type="match status" value="1"/>
</dbReference>
<dbReference type="InterPro" id="IPR012337">
    <property type="entry name" value="RNaseH-like_sf"/>
</dbReference>
<evidence type="ECO:0000256" key="9">
    <source>
        <dbReference type="ARBA" id="ARBA00023125"/>
    </source>
</evidence>
<evidence type="ECO:0000256" key="7">
    <source>
        <dbReference type="ARBA" id="ARBA00022833"/>
    </source>
</evidence>
<organism evidence="14 15">
    <name type="scientific">Agelaius phoeniceus</name>
    <name type="common">Red-winged blackbird</name>
    <name type="synonym">Oriolus phoeniceus</name>
    <dbReference type="NCBI Taxonomy" id="39638"/>
    <lineage>
        <taxon>Eukaryota</taxon>
        <taxon>Metazoa</taxon>
        <taxon>Chordata</taxon>
        <taxon>Craniata</taxon>
        <taxon>Vertebrata</taxon>
        <taxon>Euteleostomi</taxon>
        <taxon>Archelosauria</taxon>
        <taxon>Archosauria</taxon>
        <taxon>Dinosauria</taxon>
        <taxon>Saurischia</taxon>
        <taxon>Theropoda</taxon>
        <taxon>Coelurosauria</taxon>
        <taxon>Aves</taxon>
        <taxon>Neognathae</taxon>
        <taxon>Neoaves</taxon>
        <taxon>Telluraves</taxon>
        <taxon>Australaves</taxon>
        <taxon>Passeriformes</taxon>
        <taxon>Passeroidea</taxon>
        <taxon>Icteridae</taxon>
        <taxon>Agelaius</taxon>
    </lineage>
</organism>
<dbReference type="GO" id="GO:0003677">
    <property type="term" value="F:DNA binding"/>
    <property type="evidence" value="ECO:0007669"/>
    <property type="project" value="UniProtKB-KW"/>
</dbReference>
<dbReference type="PANTHER" id="PTHR41694">
    <property type="entry name" value="ENDOGENOUS RETROVIRUS GROUP K MEMBER POL PROTEIN"/>
    <property type="match status" value="1"/>
</dbReference>
<dbReference type="InterPro" id="IPR043502">
    <property type="entry name" value="DNA/RNA_pol_sf"/>
</dbReference>
<gene>
    <name evidence="14" type="primary">Ervk18_1</name>
    <name evidence="14" type="ORF">AGEPHO_R05725</name>
</gene>
<dbReference type="PANTHER" id="PTHR41694:SF4">
    <property type="entry name" value="ENDOGENOUS RETROVIRUS GROUP K MEMBER 10 POL PROTEIN-RELATED"/>
    <property type="match status" value="1"/>
</dbReference>
<dbReference type="Gene3D" id="3.30.70.270">
    <property type="match status" value="1"/>
</dbReference>
<evidence type="ECO:0000259" key="13">
    <source>
        <dbReference type="PROSITE" id="PS50879"/>
    </source>
</evidence>
<keyword evidence="5" id="KW-0255">Endonuclease</keyword>
<keyword evidence="3" id="KW-0540">Nuclease</keyword>
<dbReference type="SUPFAM" id="SSF53098">
    <property type="entry name" value="Ribonuclease H-like"/>
    <property type="match status" value="1"/>
</dbReference>
<evidence type="ECO:0000256" key="4">
    <source>
        <dbReference type="ARBA" id="ARBA00022723"/>
    </source>
</evidence>
<dbReference type="InterPro" id="IPR036397">
    <property type="entry name" value="RNaseH_sf"/>
</dbReference>
<comment type="caution">
    <text evidence="14">The sequence shown here is derived from an EMBL/GenBank/DDBJ whole genome shotgun (WGS) entry which is preliminary data.</text>
</comment>
<dbReference type="GO" id="GO:0035613">
    <property type="term" value="F:RNA stem-loop binding"/>
    <property type="evidence" value="ECO:0007669"/>
    <property type="project" value="TreeGrafter"/>
</dbReference>
<accession>A0A7K7KDL0</accession>
<dbReference type="InterPro" id="IPR002156">
    <property type="entry name" value="RNaseH_domain"/>
</dbReference>
<evidence type="ECO:0000256" key="3">
    <source>
        <dbReference type="ARBA" id="ARBA00022722"/>
    </source>
</evidence>